<dbReference type="Proteomes" id="UP001515943">
    <property type="component" value="Unassembled WGS sequence"/>
</dbReference>
<name>A0ABX1FG70_9PSEU</name>
<gene>
    <name evidence="2" type="ORF">FXN61_13935</name>
</gene>
<keyword evidence="3" id="KW-1185">Reference proteome</keyword>
<protein>
    <recommendedName>
        <fullName evidence="1">DUF6879 domain-containing protein</fullName>
    </recommendedName>
</protein>
<feature type="domain" description="DUF6879" evidence="1">
    <location>
        <begin position="10"/>
        <end position="171"/>
    </location>
</feature>
<evidence type="ECO:0000313" key="2">
    <source>
        <dbReference type="EMBL" id="NKE57872.1"/>
    </source>
</evidence>
<proteinExistence type="predicted"/>
<comment type="caution">
    <text evidence="2">The sequence shown here is derived from an EMBL/GenBank/DDBJ whole genome shotgun (WGS) entry which is preliminary data.</text>
</comment>
<evidence type="ECO:0000313" key="3">
    <source>
        <dbReference type="Proteomes" id="UP001515943"/>
    </source>
</evidence>
<organism evidence="2 3">
    <name type="scientific">Lentzea indica</name>
    <dbReference type="NCBI Taxonomy" id="2604800"/>
    <lineage>
        <taxon>Bacteria</taxon>
        <taxon>Bacillati</taxon>
        <taxon>Actinomycetota</taxon>
        <taxon>Actinomycetes</taxon>
        <taxon>Pseudonocardiales</taxon>
        <taxon>Pseudonocardiaceae</taxon>
        <taxon>Lentzea</taxon>
    </lineage>
</organism>
<dbReference type="EMBL" id="VSRL01000040">
    <property type="protein sequence ID" value="NKE57872.1"/>
    <property type="molecule type" value="Genomic_DNA"/>
</dbReference>
<evidence type="ECO:0000259" key="1">
    <source>
        <dbReference type="Pfam" id="PF21806"/>
    </source>
</evidence>
<accession>A0ABX1FG70</accession>
<sequence>MLDENELGAYIDQHFTSTLFRMETLDLYDVSSNGDDFRRYLDGEPGPDMSRKGKWLDHIRNEVVRGLHTYRVHVVHGPLTDYLRYEFEWDYVHNAAAGEHIRILDLTEQSSPEGLVADDFWLIGEDHAVVMHYDDEGRFQHGRIVPEGQLVEYRQARDAAWSAAVPFTDYWREHPQYWRDSPAI</sequence>
<dbReference type="Pfam" id="PF21806">
    <property type="entry name" value="DUF6879"/>
    <property type="match status" value="1"/>
</dbReference>
<dbReference type="InterPro" id="IPR049244">
    <property type="entry name" value="DUF6879"/>
</dbReference>
<reference evidence="2 3" key="1">
    <citation type="submission" date="2019-08" db="EMBL/GenBank/DDBJ databases">
        <title>Lentzea from Indian Himalayas.</title>
        <authorList>
            <person name="Mandal S."/>
            <person name="Mallick Gupta A."/>
            <person name="Maiti P.K."/>
            <person name="Sarkar J."/>
            <person name="Mandal S."/>
        </authorList>
    </citation>
    <scope>NUCLEOTIDE SEQUENCE [LARGE SCALE GENOMIC DNA]</scope>
    <source>
        <strain evidence="2 3">PSKA42</strain>
    </source>
</reference>